<evidence type="ECO:0000313" key="2">
    <source>
        <dbReference type="RefSeq" id="XP_028357483.1"/>
    </source>
</evidence>
<dbReference type="InParanoid" id="A0A455C9V8"/>
<keyword evidence="1" id="KW-1185">Reference proteome</keyword>
<protein>
    <submittedName>
        <fullName evidence="2">Uncharacterized protein isoform X1</fullName>
    </submittedName>
</protein>
<dbReference type="GeneID" id="114488072"/>
<evidence type="ECO:0000313" key="1">
    <source>
        <dbReference type="Proteomes" id="UP000248484"/>
    </source>
</evidence>
<organism evidence="1 2">
    <name type="scientific">Physeter macrocephalus</name>
    <name type="common">Sperm whale</name>
    <name type="synonym">Physeter catodon</name>
    <dbReference type="NCBI Taxonomy" id="9755"/>
    <lineage>
        <taxon>Eukaryota</taxon>
        <taxon>Metazoa</taxon>
        <taxon>Chordata</taxon>
        <taxon>Craniata</taxon>
        <taxon>Vertebrata</taxon>
        <taxon>Euteleostomi</taxon>
        <taxon>Mammalia</taxon>
        <taxon>Eutheria</taxon>
        <taxon>Laurasiatheria</taxon>
        <taxon>Artiodactyla</taxon>
        <taxon>Whippomorpha</taxon>
        <taxon>Cetacea</taxon>
        <taxon>Odontoceti</taxon>
        <taxon>Physeteridae</taxon>
        <taxon>Physeter</taxon>
    </lineage>
</organism>
<dbReference type="RefSeq" id="XP_028357483.1">
    <property type="nucleotide sequence ID" value="XM_028501682.2"/>
</dbReference>
<name>A0A455C9V8_PHYMC</name>
<dbReference type="Proteomes" id="UP000248484">
    <property type="component" value="Chromosome 2"/>
</dbReference>
<dbReference type="AlphaFoldDB" id="A0A455C9V8"/>
<gene>
    <name evidence="2" type="primary">LOC114488072</name>
</gene>
<sequence>MGHTSPRKTWTVSIIFSVQHGNSPQNTPQNAVGLIGCFQQAFLSKVSDLLEIERTAPPPLPQPKVAGGQGTTIPGRGSAPGTTTWTYVATLFLPLPERGVSLTTTTPRPTTHASPTAVTTFTVTQTSSSCRGDSGPTWRSEEVGLGSCYPFEAGSTTEAFHRADIVSSPHEPFYCRRWKRSVLPPERGACSVLTVLRCLAGAVEGGQECSPTCWGDLVPVGTKKLFS</sequence>
<reference evidence="2" key="1">
    <citation type="submission" date="2025-08" db="UniProtKB">
        <authorList>
            <consortium name="RefSeq"/>
        </authorList>
    </citation>
    <scope>IDENTIFICATION</scope>
    <source>
        <tissue evidence="2">Muscle</tissue>
    </source>
</reference>
<accession>A0A455C9V8</accession>
<proteinExistence type="predicted"/>